<name>A0A7C8IV53_9PEZI</name>
<feature type="compositionally biased region" description="Polar residues" evidence="3">
    <location>
        <begin position="12"/>
        <end position="27"/>
    </location>
</feature>
<organism evidence="5 6">
    <name type="scientific">Xylaria multiplex</name>
    <dbReference type="NCBI Taxonomy" id="323545"/>
    <lineage>
        <taxon>Eukaryota</taxon>
        <taxon>Fungi</taxon>
        <taxon>Dikarya</taxon>
        <taxon>Ascomycota</taxon>
        <taxon>Pezizomycotina</taxon>
        <taxon>Sordariomycetes</taxon>
        <taxon>Xylariomycetidae</taxon>
        <taxon>Xylariales</taxon>
        <taxon>Xylariaceae</taxon>
        <taxon>Xylaria</taxon>
    </lineage>
</organism>
<reference evidence="5 6" key="1">
    <citation type="submission" date="2019-12" db="EMBL/GenBank/DDBJ databases">
        <title>Draft genome sequence of the ascomycete Xylaria multiplex DSM 110363.</title>
        <authorList>
            <person name="Buettner E."/>
            <person name="Kellner H."/>
        </authorList>
    </citation>
    <scope>NUCLEOTIDE SEQUENCE [LARGE SCALE GENOMIC DNA]</scope>
    <source>
        <strain evidence="5 6">DSM 110363</strain>
    </source>
</reference>
<evidence type="ECO:0000256" key="1">
    <source>
        <dbReference type="ARBA" id="ARBA00004370"/>
    </source>
</evidence>
<proteinExistence type="predicted"/>
<dbReference type="GO" id="GO:0000139">
    <property type="term" value="C:Golgi membrane"/>
    <property type="evidence" value="ECO:0007669"/>
    <property type="project" value="TreeGrafter"/>
</dbReference>
<dbReference type="EMBL" id="WUBL01000003">
    <property type="protein sequence ID" value="KAF2973086.1"/>
    <property type="molecule type" value="Genomic_DNA"/>
</dbReference>
<dbReference type="InterPro" id="IPR040096">
    <property type="entry name" value="Ric1"/>
</dbReference>
<dbReference type="Proteomes" id="UP000481858">
    <property type="component" value="Unassembled WGS sequence"/>
</dbReference>
<dbReference type="Pfam" id="PF07064">
    <property type="entry name" value="RIC1"/>
    <property type="match status" value="1"/>
</dbReference>
<evidence type="ECO:0000313" key="5">
    <source>
        <dbReference type="EMBL" id="KAF2973086.1"/>
    </source>
</evidence>
<feature type="domain" description="RIC1 C-terminal alpha solenoid region" evidence="4">
    <location>
        <begin position="863"/>
        <end position="1033"/>
    </location>
</feature>
<feature type="compositionally biased region" description="Polar residues" evidence="3">
    <location>
        <begin position="1067"/>
        <end position="1088"/>
    </location>
</feature>
<dbReference type="Pfam" id="PF25440">
    <property type="entry name" value="Beta-prop_RIC1_2nd"/>
    <property type="match status" value="1"/>
</dbReference>
<dbReference type="GO" id="GO:0042147">
    <property type="term" value="P:retrograde transport, endosome to Golgi"/>
    <property type="evidence" value="ECO:0007669"/>
    <property type="project" value="TreeGrafter"/>
</dbReference>
<dbReference type="InterPro" id="IPR009771">
    <property type="entry name" value="RIC1_C"/>
</dbReference>
<dbReference type="SUPFAM" id="SSF50978">
    <property type="entry name" value="WD40 repeat-like"/>
    <property type="match status" value="2"/>
</dbReference>
<dbReference type="InParanoid" id="A0A7C8IV53"/>
<evidence type="ECO:0000313" key="6">
    <source>
        <dbReference type="Proteomes" id="UP000481858"/>
    </source>
</evidence>
<dbReference type="PANTHER" id="PTHR22746">
    <property type="entry name" value="RAB6A-GEF COMPLEX PARTNER PROTEIN 1"/>
    <property type="match status" value="1"/>
</dbReference>
<evidence type="ECO:0000256" key="2">
    <source>
        <dbReference type="ARBA" id="ARBA00023136"/>
    </source>
</evidence>
<dbReference type="InterPro" id="IPR036322">
    <property type="entry name" value="WD40_repeat_dom_sf"/>
</dbReference>
<feature type="compositionally biased region" description="Low complexity" evidence="3">
    <location>
        <begin position="40"/>
        <end position="50"/>
    </location>
</feature>
<dbReference type="PANTHER" id="PTHR22746:SF10">
    <property type="entry name" value="GUANINE NUCLEOTIDE EXCHANGE FACTOR SUBUNIT RIC1"/>
    <property type="match status" value="1"/>
</dbReference>
<feature type="region of interest" description="Disordered" evidence="3">
    <location>
        <begin position="1036"/>
        <end position="1088"/>
    </location>
</feature>
<protein>
    <recommendedName>
        <fullName evidence="4">RIC1 C-terminal alpha solenoid region domain-containing protein</fullName>
    </recommendedName>
</protein>
<dbReference type="GO" id="GO:0006886">
    <property type="term" value="P:intracellular protein transport"/>
    <property type="evidence" value="ECO:0007669"/>
    <property type="project" value="InterPro"/>
</dbReference>
<sequence>MYWPIGTPRIYATTTAHPPSRSNSLVISNDGLPAGAPGDSASLSSSSESAATKDKELNPEELDAVPLTPATPYIRSIEHDTSKFGSAKAGIHYLGASDPAVVPVGEPIVALKVSRAGHLFAVITASTLTIWQTKPTVVLAVVVRSDPSMRAYGPSIDLLIRPDSAIFVLQTSFDYLITYSLATDPEARVYKPHFVDHTNIQRRRQSHFGGPGNSTPDQILLGSGEGGGVRDLSVRFRRVIKVDAGINCALALDDELVVATKKPATVQCIRWTPDGASSQISTEIISRMGWLDKKASVQKMTHDRPMNLSTWVTNDGKAYAVQRIPLTPSTSELDSKKLFKGYCFHTPHSPDHHALRAVVNARFSLIAVGCIDGSVHVYSARDYAGTIPPSHVHKAIVSPNQSGRLTTLSYSPDGYCLFAGYEKGWATWSVFGKSASNSFNADSSIAHINEEGWLTGLTDACWVGSACELLLIGRQSETIWSLEMARSALTGCYSPPNLFRTVLQSSSSIMVYRGYDLPDLTSISAEPFLWHTTRVPSNYLLHHWPIKCTVISPDGRYVAVAGRRGLAHYSVNSGRWKTFANSAMENEFQVRGGMCWYQHILVAAVEANRSYELRLYSREASLDSSNVMFTQQMPAPIVLITPSGEDSLLVYTYENLLYHFIFAPVSGIIQPIQVGQIAFNGIVRSPARVRGLSWILPEKQMMDGDPSQDVAYASVLFLVDGKLVLLQPSINQGGQLKYDMRVISHSVEFYTSMRDQSSVYMLNETSDQFSWDANQGSLRNSLWIFEGQALKLWPDVHDVLDSASNDSNKELPPTVSIPLDFYPLSILLGKGIVLGVEPDLVQRRDINYSFFRFSIRTHLFLPDILQSHLKASDATGALALARQYQDLEYFAHGLEVLLHHVLDEEVDLAPPPEAALLPRVLTLLSSFKQYLDIVVQCTRKTEVRSWRTLFAYLPPPQELFEESLQRGSLKTAGGYLLILHTFEELETASEQSVRLLTRAIREEDWELCKELARFLAAMDESGKTLREAMELVNLQVKKESESPDTMTKLEVPSFRTNGHSRLRRQNSETGSDVQSTSDVSSRGTASPV</sequence>
<dbReference type="AlphaFoldDB" id="A0A7C8IV53"/>
<gene>
    <name evidence="5" type="ORF">GQX73_g469</name>
</gene>
<dbReference type="InterPro" id="IPR015943">
    <property type="entry name" value="WD40/YVTN_repeat-like_dom_sf"/>
</dbReference>
<comment type="caution">
    <text evidence="5">The sequence shown here is derived from an EMBL/GenBank/DDBJ whole genome shotgun (WGS) entry which is preliminary data.</text>
</comment>
<dbReference type="OrthoDB" id="67540at2759"/>
<feature type="region of interest" description="Disordered" evidence="3">
    <location>
        <begin position="12"/>
        <end position="62"/>
    </location>
</feature>
<keyword evidence="2" id="KW-0472">Membrane</keyword>
<dbReference type="Gene3D" id="2.130.10.10">
    <property type="entry name" value="YVTN repeat-like/Quinoprotein amine dehydrogenase"/>
    <property type="match status" value="1"/>
</dbReference>
<comment type="subcellular location">
    <subcellularLocation>
        <location evidence="1">Membrane</location>
    </subcellularLocation>
</comment>
<evidence type="ECO:0000256" key="3">
    <source>
        <dbReference type="SAM" id="MobiDB-lite"/>
    </source>
</evidence>
<evidence type="ECO:0000259" key="4">
    <source>
        <dbReference type="Pfam" id="PF07064"/>
    </source>
</evidence>
<accession>A0A7C8IV53</accession>
<keyword evidence="6" id="KW-1185">Reference proteome</keyword>
<dbReference type="GO" id="GO:0005829">
    <property type="term" value="C:cytosol"/>
    <property type="evidence" value="ECO:0007669"/>
    <property type="project" value="TreeGrafter"/>
</dbReference>
<dbReference type="GO" id="GO:0034066">
    <property type="term" value="C:Ric1-Rgp1 guanyl-nucleotide exchange factor complex"/>
    <property type="evidence" value="ECO:0007669"/>
    <property type="project" value="InterPro"/>
</dbReference>